<dbReference type="AlphaFoldDB" id="A0A212L1H8"/>
<dbReference type="EMBL" id="FMJC01000001">
    <property type="protein sequence ID" value="SCM71337.1"/>
    <property type="molecule type" value="Genomic_DNA"/>
</dbReference>
<accession>A0A212L1H8</accession>
<sequence>MTLAKAYAKSFLRYNALVAQSVECILGKDEVSSSILLKGSRNYRGLRVVSVSLFSSLRF</sequence>
<reference evidence="1" key="1">
    <citation type="submission" date="2016-08" db="EMBL/GenBank/DDBJ databases">
        <authorList>
            <person name="Seilhamer J.J."/>
        </authorList>
    </citation>
    <scope>NUCLEOTIDE SEQUENCE</scope>
    <source>
        <strain evidence="1">86-1</strain>
    </source>
</reference>
<evidence type="ECO:0000313" key="1">
    <source>
        <dbReference type="EMBL" id="SCM71337.1"/>
    </source>
</evidence>
<protein>
    <submittedName>
        <fullName evidence="1">Uncharacterized protein</fullName>
    </submittedName>
</protein>
<proteinExistence type="predicted"/>
<organism evidence="1">
    <name type="scientific">uncultured Desulfovibrio sp</name>
    <dbReference type="NCBI Taxonomy" id="167968"/>
    <lineage>
        <taxon>Bacteria</taxon>
        <taxon>Pseudomonadati</taxon>
        <taxon>Thermodesulfobacteriota</taxon>
        <taxon>Desulfovibrionia</taxon>
        <taxon>Desulfovibrionales</taxon>
        <taxon>Desulfovibrionaceae</taxon>
        <taxon>Desulfovibrio</taxon>
        <taxon>environmental samples</taxon>
    </lineage>
</organism>
<name>A0A212L1H8_9BACT</name>
<gene>
    <name evidence="1" type="ORF">KL86DES1_11006</name>
</gene>